<protein>
    <submittedName>
        <fullName evidence="1">Uncharacterized protein</fullName>
    </submittedName>
</protein>
<accession>A0A1A9Z6Y5</accession>
<dbReference type="EnsemblMetazoa" id="GPAI005761-RA">
    <property type="protein sequence ID" value="GPAI005761-PA"/>
    <property type="gene ID" value="GPAI005761"/>
</dbReference>
<reference evidence="2" key="1">
    <citation type="submission" date="2014-03" db="EMBL/GenBank/DDBJ databases">
        <authorList>
            <person name="Aksoy S."/>
            <person name="Warren W."/>
            <person name="Wilson R.K."/>
        </authorList>
    </citation>
    <scope>NUCLEOTIDE SEQUENCE [LARGE SCALE GENOMIC DNA]</scope>
    <source>
        <strain evidence="2">IAEA</strain>
    </source>
</reference>
<reference evidence="1" key="2">
    <citation type="submission" date="2020-05" db="UniProtKB">
        <authorList>
            <consortium name="EnsemblMetazoa"/>
        </authorList>
    </citation>
    <scope>IDENTIFICATION</scope>
    <source>
        <strain evidence="1">IAEA</strain>
    </source>
</reference>
<proteinExistence type="predicted"/>
<evidence type="ECO:0000313" key="2">
    <source>
        <dbReference type="Proteomes" id="UP000092445"/>
    </source>
</evidence>
<dbReference type="VEuPathDB" id="VectorBase:GPAI005761"/>
<name>A0A1A9Z6Y5_GLOPL</name>
<dbReference type="AlphaFoldDB" id="A0A1A9Z6Y5"/>
<organism evidence="1 2">
    <name type="scientific">Glossina pallidipes</name>
    <name type="common">Tsetse fly</name>
    <dbReference type="NCBI Taxonomy" id="7398"/>
    <lineage>
        <taxon>Eukaryota</taxon>
        <taxon>Metazoa</taxon>
        <taxon>Ecdysozoa</taxon>
        <taxon>Arthropoda</taxon>
        <taxon>Hexapoda</taxon>
        <taxon>Insecta</taxon>
        <taxon>Pterygota</taxon>
        <taxon>Neoptera</taxon>
        <taxon>Endopterygota</taxon>
        <taxon>Diptera</taxon>
        <taxon>Brachycera</taxon>
        <taxon>Muscomorpha</taxon>
        <taxon>Hippoboscoidea</taxon>
        <taxon>Glossinidae</taxon>
        <taxon>Glossina</taxon>
    </lineage>
</organism>
<keyword evidence="2" id="KW-1185">Reference proteome</keyword>
<evidence type="ECO:0000313" key="1">
    <source>
        <dbReference type="EnsemblMetazoa" id="GPAI005761-PA"/>
    </source>
</evidence>
<dbReference type="Proteomes" id="UP000092445">
    <property type="component" value="Unassembled WGS sequence"/>
</dbReference>
<sequence length="178" mass="20806">MRLRRMKQKQIYNPQTKDKSIFQQKVVSFRTATTDDSPKEIKKKKPNMDTFINFKHENVTKRRKRSLDEMIIQTNLNYETDVENSALNVPMMIRKNRLLSLIPKLNIRNQEEGLSPPKTLSNNLRSPNELCETPNRNLIQTETTTPELGEFVKNTIGTSTPCNRKYLGLRRTRPSSKK</sequence>